<proteinExistence type="predicted"/>
<dbReference type="RefSeq" id="WP_203192989.1">
    <property type="nucleotide sequence ID" value="NZ_CP063362.1"/>
</dbReference>
<dbReference type="Proteomes" id="UP000596427">
    <property type="component" value="Chromosome"/>
</dbReference>
<evidence type="ECO:0000313" key="2">
    <source>
        <dbReference type="Proteomes" id="UP000596427"/>
    </source>
</evidence>
<gene>
    <name evidence="1" type="ORF">EZH22_24490</name>
</gene>
<sequence length="191" mass="21084">MSAEAAFVNFIRPMMVAFKDPPSGDPEAFFQALSEDLASFSQYQLEAGARHIRRERTTRTFPTVAECIAACARWPAVEPVRTEVPAAVGSADVDDVASWHRKRQAFAMMRQSYDLSRQASKEGWLGQLFDYAMERGMLPPPEASGRLCAQAEGVRSQLAAVQGGLGLSLIEAYRTRYKSIQDGVFSDERAA</sequence>
<dbReference type="EMBL" id="CP063362">
    <property type="protein sequence ID" value="QRG06112.1"/>
    <property type="molecule type" value="Genomic_DNA"/>
</dbReference>
<keyword evidence="2" id="KW-1185">Reference proteome</keyword>
<dbReference type="KEGG" id="xdi:EZH22_24490"/>
<accession>A0A974SI66</accession>
<organism evidence="1 2">
    <name type="scientific">Xanthobacter dioxanivorans</name>
    <dbReference type="NCBI Taxonomy" id="2528964"/>
    <lineage>
        <taxon>Bacteria</taxon>
        <taxon>Pseudomonadati</taxon>
        <taxon>Pseudomonadota</taxon>
        <taxon>Alphaproteobacteria</taxon>
        <taxon>Hyphomicrobiales</taxon>
        <taxon>Xanthobacteraceae</taxon>
        <taxon>Xanthobacter</taxon>
    </lineage>
</organism>
<protein>
    <submittedName>
        <fullName evidence="1">Uncharacterized protein</fullName>
    </submittedName>
</protein>
<reference evidence="1 2" key="1">
    <citation type="submission" date="2020-10" db="EMBL/GenBank/DDBJ databases">
        <title>Degradation of 1,4-Dioxane by Xanthobacter sp. YN2, via a Novel Group-2 Soluble Di-Iron Monooxygenase.</title>
        <authorList>
            <person name="Ma F."/>
            <person name="Wang Y."/>
            <person name="Yang J."/>
            <person name="Guo H."/>
            <person name="Su D."/>
            <person name="Yu L."/>
        </authorList>
    </citation>
    <scope>NUCLEOTIDE SEQUENCE [LARGE SCALE GENOMIC DNA]</scope>
    <source>
        <strain evidence="1 2">YN2</strain>
    </source>
</reference>
<name>A0A974SI66_9HYPH</name>
<evidence type="ECO:0000313" key="1">
    <source>
        <dbReference type="EMBL" id="QRG06112.1"/>
    </source>
</evidence>
<dbReference type="AlphaFoldDB" id="A0A974SI66"/>